<sequence>MQNQWNDSHAKTAIEQYNNVSKDIALRVYTSKLIGSDPALVLHGGGNTSVKSIAKNAVGEEVNILYVKGSGWDLDTLEPPGLPGVQLDHLVKLRQLDRLSDEDMVNEQRTHLLDAASPNPSVETLLHAFLPHKFIDHSHADAILVIADQPNAESLCKKIYRETMGIVPYIMPGFDLAKAAVEVYEKSPDVKGLVLINHGLFTFGDTAKESYDRHIEAVQQAEDFIASHEEKKLSPISISTIANKGEILLAIGPHLRGLYSEETGQ</sequence>
<dbReference type="SUPFAM" id="SSF53639">
    <property type="entry name" value="AraD/HMP-PK domain-like"/>
    <property type="match status" value="1"/>
</dbReference>
<dbReference type="SMART" id="SM01007">
    <property type="entry name" value="Aldolase_II"/>
    <property type="match status" value="1"/>
</dbReference>
<feature type="non-terminal residue" evidence="2">
    <location>
        <position position="265"/>
    </location>
</feature>
<organism evidence="2">
    <name type="scientific">marine metagenome</name>
    <dbReference type="NCBI Taxonomy" id="408172"/>
    <lineage>
        <taxon>unclassified sequences</taxon>
        <taxon>metagenomes</taxon>
        <taxon>ecological metagenomes</taxon>
    </lineage>
</organism>
<proteinExistence type="predicted"/>
<dbReference type="Pfam" id="PF00596">
    <property type="entry name" value="Aldolase_II"/>
    <property type="match status" value="1"/>
</dbReference>
<dbReference type="AlphaFoldDB" id="A0A382HUS4"/>
<evidence type="ECO:0000313" key="2">
    <source>
        <dbReference type="EMBL" id="SVB91134.1"/>
    </source>
</evidence>
<evidence type="ECO:0000259" key="1">
    <source>
        <dbReference type="SMART" id="SM01007"/>
    </source>
</evidence>
<dbReference type="EMBL" id="UINC01063465">
    <property type="protein sequence ID" value="SVB91134.1"/>
    <property type="molecule type" value="Genomic_DNA"/>
</dbReference>
<gene>
    <name evidence="2" type="ORF">METZ01_LOCUS243988</name>
</gene>
<dbReference type="Gene3D" id="3.40.225.10">
    <property type="entry name" value="Class II aldolase/adducin N-terminal domain"/>
    <property type="match status" value="1"/>
</dbReference>
<feature type="domain" description="Class II aldolase/adducin N-terminal" evidence="1">
    <location>
        <begin position="26"/>
        <end position="225"/>
    </location>
</feature>
<name>A0A382HUS4_9ZZZZ</name>
<dbReference type="InterPro" id="IPR001303">
    <property type="entry name" value="Aldolase_II/adducin_N"/>
</dbReference>
<accession>A0A382HUS4</accession>
<reference evidence="2" key="1">
    <citation type="submission" date="2018-05" db="EMBL/GenBank/DDBJ databases">
        <authorList>
            <person name="Lanie J.A."/>
            <person name="Ng W.-L."/>
            <person name="Kazmierczak K.M."/>
            <person name="Andrzejewski T.M."/>
            <person name="Davidsen T.M."/>
            <person name="Wayne K.J."/>
            <person name="Tettelin H."/>
            <person name="Glass J.I."/>
            <person name="Rusch D."/>
            <person name="Podicherti R."/>
            <person name="Tsui H.-C.T."/>
            <person name="Winkler M.E."/>
        </authorList>
    </citation>
    <scope>NUCLEOTIDE SEQUENCE</scope>
</reference>
<dbReference type="InterPro" id="IPR036409">
    <property type="entry name" value="Aldolase_II/adducin_N_sf"/>
</dbReference>
<protein>
    <recommendedName>
        <fullName evidence="1">Class II aldolase/adducin N-terminal domain-containing protein</fullName>
    </recommendedName>
</protein>